<evidence type="ECO:0000256" key="1">
    <source>
        <dbReference type="SAM" id="MobiDB-lite"/>
    </source>
</evidence>
<dbReference type="Gene3D" id="1.25.10.10">
    <property type="entry name" value="Leucine-rich Repeat Variant"/>
    <property type="match status" value="2"/>
</dbReference>
<dbReference type="InterPro" id="IPR011989">
    <property type="entry name" value="ARM-like"/>
</dbReference>
<dbReference type="SUPFAM" id="SSF48371">
    <property type="entry name" value="ARM repeat"/>
    <property type="match status" value="1"/>
</dbReference>
<accession>A0A9E7N6K0</accession>
<proteinExistence type="predicted"/>
<dbReference type="Pfam" id="PF13646">
    <property type="entry name" value="HEAT_2"/>
    <property type="match status" value="1"/>
</dbReference>
<evidence type="ECO:0000313" key="2">
    <source>
        <dbReference type="EMBL" id="UTF52455.1"/>
    </source>
</evidence>
<dbReference type="KEGG" id="sawl:NGM29_11710"/>
<evidence type="ECO:0000313" key="3">
    <source>
        <dbReference type="Proteomes" id="UP001056855"/>
    </source>
</evidence>
<dbReference type="AlphaFoldDB" id="A0A9E7N6K0"/>
<feature type="region of interest" description="Disordered" evidence="1">
    <location>
        <begin position="151"/>
        <end position="175"/>
    </location>
</feature>
<name>A0A9E7N6K0_9EURY</name>
<dbReference type="InterPro" id="IPR016024">
    <property type="entry name" value="ARM-type_fold"/>
</dbReference>
<organism evidence="2 3">
    <name type="scientific">Natronosalvus rutilus</name>
    <dbReference type="NCBI Taxonomy" id="2953753"/>
    <lineage>
        <taxon>Archaea</taxon>
        <taxon>Methanobacteriati</taxon>
        <taxon>Methanobacteriota</taxon>
        <taxon>Stenosarchaea group</taxon>
        <taxon>Halobacteria</taxon>
        <taxon>Halobacteriales</taxon>
        <taxon>Natrialbaceae</taxon>
        <taxon>Natronosalvus</taxon>
    </lineage>
</organism>
<dbReference type="EMBL" id="CP100355">
    <property type="protein sequence ID" value="UTF52455.1"/>
    <property type="molecule type" value="Genomic_DNA"/>
</dbReference>
<dbReference type="Proteomes" id="UP001056855">
    <property type="component" value="Chromosome"/>
</dbReference>
<dbReference type="RefSeq" id="WP_254156387.1">
    <property type="nucleotide sequence ID" value="NZ_CP100355.1"/>
</dbReference>
<gene>
    <name evidence="2" type="ORF">NGM29_11710</name>
</gene>
<dbReference type="GeneID" id="73290722"/>
<sequence length="383" mass="40194">MSSKDRRERAEAVRTAVESNPEAVDVDELADLLVSKSREARRTAFEAYQALVSDRPSVADDVGARLETHLTDDAADVRERAALTTAAFADEHSGVVDGLVPALRSIGIDPAEPGREAAIVAIAKLAHVRPASITPAVDALVAICDDPVSTPASARDEGGGPGKSDAAAALQPERERRDQARLHAIAALTLLAADDPAAVRSAAPSIASLLEDDHHLIRAGACEVLEDLATAYPASVEPFTPELAERAATDTKHPVPWRAADALVALDAERAECVGEAVAPFASDLSRFLESSDADRRRAGVALVADAALARPESLESMRPTLRDLLSDDDAFVRMNAVIGLGAAGTDSDRATVADLADSDPDERVRETAIRVCGRFDGSPGSE</sequence>
<reference evidence="2" key="1">
    <citation type="submission" date="2022-06" db="EMBL/GenBank/DDBJ databases">
        <title>Diverse halophilic archaea isolated from saline environments.</title>
        <authorList>
            <person name="Cui H.-L."/>
        </authorList>
    </citation>
    <scope>NUCLEOTIDE SEQUENCE</scope>
    <source>
        <strain evidence="2">WLHS1</strain>
    </source>
</reference>
<protein>
    <submittedName>
        <fullName evidence="2">HEAT repeat domain-containing protein</fullName>
    </submittedName>
</protein>
<keyword evidence="3" id="KW-1185">Reference proteome</keyword>